<dbReference type="Proteomes" id="UP000241690">
    <property type="component" value="Unassembled WGS sequence"/>
</dbReference>
<dbReference type="GO" id="GO:0008270">
    <property type="term" value="F:zinc ion binding"/>
    <property type="evidence" value="ECO:0007669"/>
    <property type="project" value="UniProtKB-UniRule"/>
</dbReference>
<dbReference type="Gene3D" id="3.40.1050.10">
    <property type="entry name" value="Carbonic anhydrase"/>
    <property type="match status" value="1"/>
</dbReference>
<feature type="binding site" evidence="4">
    <location>
        <position position="50"/>
    </location>
    <ligand>
        <name>Zn(2+)</name>
        <dbReference type="ChEBI" id="CHEBI:29105"/>
    </ligand>
</feature>
<evidence type="ECO:0000256" key="4">
    <source>
        <dbReference type="PIRSR" id="PIRSR601765-1"/>
    </source>
</evidence>
<feature type="binding site" evidence="4">
    <location>
        <position position="104"/>
    </location>
    <ligand>
        <name>Zn(2+)</name>
        <dbReference type="ChEBI" id="CHEBI:29105"/>
    </ligand>
</feature>
<keyword evidence="3 4" id="KW-0862">Zinc</keyword>
<sequence length="187" mass="21506">MAPFTFPTEEVTFADLLLRSAEYAKSADPLPFMSEAPKNFVKPTVAIFACCDFRFSPEEHFKLRKGEAFVIRTMGGNVRPYLNDLLYLEALLNNELRDIIIIHHEDCGTTRISEEMIKNNIKAQTSNLDSEIDNIKFYMHDGRSNLENSVRAELKFIRESPYIRKDLAANARGFVFYLKTNSLVEIK</sequence>
<dbReference type="SUPFAM" id="SSF53056">
    <property type="entry name" value="beta-carbonic anhydrase, cab"/>
    <property type="match status" value="1"/>
</dbReference>
<dbReference type="InterPro" id="IPR036874">
    <property type="entry name" value="Carbonic_anhydrase_sf"/>
</dbReference>
<evidence type="ECO:0000256" key="2">
    <source>
        <dbReference type="ARBA" id="ARBA00022723"/>
    </source>
</evidence>
<comment type="cofactor">
    <cofactor evidence="4">
        <name>Zn(2+)</name>
        <dbReference type="ChEBI" id="CHEBI:29105"/>
    </cofactor>
    <text evidence="4">Binds 1 zinc ion per subunit.</text>
</comment>
<organism evidence="6 7">
    <name type="scientific">Trichoderma harzianum CBS 226.95</name>
    <dbReference type="NCBI Taxonomy" id="983964"/>
    <lineage>
        <taxon>Eukaryota</taxon>
        <taxon>Fungi</taxon>
        <taxon>Dikarya</taxon>
        <taxon>Ascomycota</taxon>
        <taxon>Pezizomycotina</taxon>
        <taxon>Sordariomycetes</taxon>
        <taxon>Hypocreomycetidae</taxon>
        <taxon>Hypocreales</taxon>
        <taxon>Hypocreaceae</taxon>
        <taxon>Trichoderma</taxon>
    </lineage>
</organism>
<proteinExistence type="inferred from homology"/>
<keyword evidence="2 4" id="KW-0479">Metal-binding</keyword>
<comment type="catalytic activity">
    <reaction evidence="5">
        <text>hydrogencarbonate + H(+) = CO2 + H2O</text>
        <dbReference type="Rhea" id="RHEA:10748"/>
        <dbReference type="ChEBI" id="CHEBI:15377"/>
        <dbReference type="ChEBI" id="CHEBI:15378"/>
        <dbReference type="ChEBI" id="CHEBI:16526"/>
        <dbReference type="ChEBI" id="CHEBI:17544"/>
        <dbReference type="EC" id="4.2.1.1"/>
    </reaction>
</comment>
<dbReference type="AlphaFoldDB" id="A0A2T4AQ51"/>
<reference evidence="6 7" key="1">
    <citation type="submission" date="2016-07" db="EMBL/GenBank/DDBJ databases">
        <title>Multiple horizontal gene transfer events from other fungi enriched the ability of initially mycotrophic Trichoderma (Ascomycota) to feed on dead plant biomass.</title>
        <authorList>
            <consortium name="DOE Joint Genome Institute"/>
            <person name="Aerts A."/>
            <person name="Atanasova L."/>
            <person name="Chenthamara K."/>
            <person name="Zhang J."/>
            <person name="Grujic M."/>
            <person name="Henrissat B."/>
            <person name="Kuo A."/>
            <person name="Salamov A."/>
            <person name="Lipzen A."/>
            <person name="Labutti K."/>
            <person name="Barry K."/>
            <person name="Miao Y."/>
            <person name="Rahimi M.J."/>
            <person name="Shen Q."/>
            <person name="Grigoriev I.V."/>
            <person name="Kubicek C.P."/>
            <person name="Druzhinina I.S."/>
        </authorList>
    </citation>
    <scope>NUCLEOTIDE SEQUENCE [LARGE SCALE GENOMIC DNA]</scope>
    <source>
        <strain evidence="6 7">CBS 226.95</strain>
    </source>
</reference>
<accession>A0A2T4AQ51</accession>
<evidence type="ECO:0000313" key="6">
    <source>
        <dbReference type="EMBL" id="PTB59170.1"/>
    </source>
</evidence>
<name>A0A2T4AQ51_TRIHA</name>
<gene>
    <name evidence="6" type="ORF">M431DRAFT_76244</name>
</gene>
<feature type="binding site" evidence="4">
    <location>
        <position position="52"/>
    </location>
    <ligand>
        <name>Zn(2+)</name>
        <dbReference type="ChEBI" id="CHEBI:29105"/>
    </ligand>
</feature>
<dbReference type="SMART" id="SM00947">
    <property type="entry name" value="Pro_CA"/>
    <property type="match status" value="1"/>
</dbReference>
<evidence type="ECO:0000313" key="7">
    <source>
        <dbReference type="Proteomes" id="UP000241690"/>
    </source>
</evidence>
<dbReference type="InterPro" id="IPR001765">
    <property type="entry name" value="Carbonic_anhydrase"/>
</dbReference>
<comment type="similarity">
    <text evidence="1 5">Belongs to the beta-class carbonic anhydrase family.</text>
</comment>
<dbReference type="RefSeq" id="XP_024778847.1">
    <property type="nucleotide sequence ID" value="XM_024922441.1"/>
</dbReference>
<dbReference type="EMBL" id="KZ679676">
    <property type="protein sequence ID" value="PTB59170.1"/>
    <property type="molecule type" value="Genomic_DNA"/>
</dbReference>
<dbReference type="EC" id="4.2.1.1" evidence="5"/>
<dbReference type="PANTHER" id="PTHR43175:SF3">
    <property type="entry name" value="CARBON DISULFIDE HYDROLASE"/>
    <property type="match status" value="1"/>
</dbReference>
<dbReference type="Pfam" id="PF00484">
    <property type="entry name" value="Pro_CA"/>
    <property type="match status" value="1"/>
</dbReference>
<feature type="binding site" evidence="4">
    <location>
        <position position="107"/>
    </location>
    <ligand>
        <name>Zn(2+)</name>
        <dbReference type="ChEBI" id="CHEBI:29105"/>
    </ligand>
</feature>
<evidence type="ECO:0000256" key="5">
    <source>
        <dbReference type="RuleBase" id="RU003956"/>
    </source>
</evidence>
<evidence type="ECO:0000256" key="3">
    <source>
        <dbReference type="ARBA" id="ARBA00022833"/>
    </source>
</evidence>
<dbReference type="GeneID" id="36631024"/>
<keyword evidence="5" id="KW-0456">Lyase</keyword>
<protein>
    <recommendedName>
        <fullName evidence="5">Carbonic anhydrase</fullName>
        <ecNumber evidence="5">4.2.1.1</ecNumber>
    </recommendedName>
    <alternativeName>
        <fullName evidence="5">Carbonate dehydratase</fullName>
    </alternativeName>
</protein>
<comment type="function">
    <text evidence="5">Reversible hydration of carbon dioxide.</text>
</comment>
<evidence type="ECO:0000256" key="1">
    <source>
        <dbReference type="ARBA" id="ARBA00006217"/>
    </source>
</evidence>
<dbReference type="PANTHER" id="PTHR43175">
    <property type="entry name" value="CARBONIC ANHYDRASE"/>
    <property type="match status" value="1"/>
</dbReference>
<dbReference type="GO" id="GO:0004089">
    <property type="term" value="F:carbonate dehydratase activity"/>
    <property type="evidence" value="ECO:0007669"/>
    <property type="project" value="UniProtKB-UniRule"/>
</dbReference>
<keyword evidence="7" id="KW-1185">Reference proteome</keyword>